<dbReference type="Gene3D" id="1.20.120.530">
    <property type="entry name" value="GntR ligand-binding domain-like"/>
    <property type="match status" value="1"/>
</dbReference>
<name>A0ABN2N9S7_9PSEU</name>
<dbReference type="SMART" id="SM00345">
    <property type="entry name" value="HTH_GNTR"/>
    <property type="match status" value="1"/>
</dbReference>
<sequence length="237" mass="26021">MGRHDHRSLVTTPADGLAERRTLAVEIADRLSQSIFLGEIAPGGRLNEVEIAKRMGTSRGPVREAFRYLQDLGIIEAVPHHGSFVVEFSSAQIKDLIVLRSTLEGVAARMLIGTRKDLTELHVVAMHLERAAEAKNGSVFKRLEWRFSRALCEAAGTGELVTTWEQVYRRLRLAFANITDNRTLSDRAGRYTSLAATLKETVPGEAEAAVRSHILSGGFAKLGVGVPEYLVMDKAIS</sequence>
<evidence type="ECO:0000256" key="3">
    <source>
        <dbReference type="ARBA" id="ARBA00023163"/>
    </source>
</evidence>
<dbReference type="Proteomes" id="UP001500449">
    <property type="component" value="Unassembled WGS sequence"/>
</dbReference>
<dbReference type="InterPro" id="IPR036388">
    <property type="entry name" value="WH-like_DNA-bd_sf"/>
</dbReference>
<dbReference type="Pfam" id="PF07729">
    <property type="entry name" value="FCD"/>
    <property type="match status" value="1"/>
</dbReference>
<dbReference type="PANTHER" id="PTHR43537:SF5">
    <property type="entry name" value="UXU OPERON TRANSCRIPTIONAL REGULATOR"/>
    <property type="match status" value="1"/>
</dbReference>
<evidence type="ECO:0000256" key="1">
    <source>
        <dbReference type="ARBA" id="ARBA00023015"/>
    </source>
</evidence>
<dbReference type="InterPro" id="IPR000524">
    <property type="entry name" value="Tscrpt_reg_HTH_GntR"/>
</dbReference>
<dbReference type="SUPFAM" id="SSF46785">
    <property type="entry name" value="Winged helix' DNA-binding domain"/>
    <property type="match status" value="1"/>
</dbReference>
<dbReference type="PANTHER" id="PTHR43537">
    <property type="entry name" value="TRANSCRIPTIONAL REGULATOR, GNTR FAMILY"/>
    <property type="match status" value="1"/>
</dbReference>
<protein>
    <submittedName>
        <fullName evidence="5">GntR family transcriptional regulator</fullName>
    </submittedName>
</protein>
<dbReference type="InterPro" id="IPR008920">
    <property type="entry name" value="TF_FadR/GntR_C"/>
</dbReference>
<keyword evidence="1" id="KW-0805">Transcription regulation</keyword>
<organism evidence="5 6">
    <name type="scientific">Pseudonocardia ailaonensis</name>
    <dbReference type="NCBI Taxonomy" id="367279"/>
    <lineage>
        <taxon>Bacteria</taxon>
        <taxon>Bacillati</taxon>
        <taxon>Actinomycetota</taxon>
        <taxon>Actinomycetes</taxon>
        <taxon>Pseudonocardiales</taxon>
        <taxon>Pseudonocardiaceae</taxon>
        <taxon>Pseudonocardia</taxon>
    </lineage>
</organism>
<accession>A0ABN2N9S7</accession>
<dbReference type="SMART" id="SM00895">
    <property type="entry name" value="FCD"/>
    <property type="match status" value="1"/>
</dbReference>
<evidence type="ECO:0000313" key="5">
    <source>
        <dbReference type="EMBL" id="GAA1859372.1"/>
    </source>
</evidence>
<dbReference type="InterPro" id="IPR036390">
    <property type="entry name" value="WH_DNA-bd_sf"/>
</dbReference>
<keyword evidence="3" id="KW-0804">Transcription</keyword>
<comment type="caution">
    <text evidence="5">The sequence shown here is derived from an EMBL/GenBank/DDBJ whole genome shotgun (WGS) entry which is preliminary data.</text>
</comment>
<evidence type="ECO:0000256" key="2">
    <source>
        <dbReference type="ARBA" id="ARBA00023125"/>
    </source>
</evidence>
<dbReference type="EMBL" id="BAAAQK010000017">
    <property type="protein sequence ID" value="GAA1859372.1"/>
    <property type="molecule type" value="Genomic_DNA"/>
</dbReference>
<feature type="domain" description="HTH gntR-type" evidence="4">
    <location>
        <begin position="21"/>
        <end position="88"/>
    </location>
</feature>
<dbReference type="CDD" id="cd07377">
    <property type="entry name" value="WHTH_GntR"/>
    <property type="match status" value="1"/>
</dbReference>
<gene>
    <name evidence="5" type="ORF">GCM10009836_44490</name>
</gene>
<evidence type="ECO:0000259" key="4">
    <source>
        <dbReference type="PROSITE" id="PS50949"/>
    </source>
</evidence>
<dbReference type="Gene3D" id="1.10.10.10">
    <property type="entry name" value="Winged helix-like DNA-binding domain superfamily/Winged helix DNA-binding domain"/>
    <property type="match status" value="1"/>
</dbReference>
<keyword evidence="6" id="KW-1185">Reference proteome</keyword>
<dbReference type="Pfam" id="PF00392">
    <property type="entry name" value="GntR"/>
    <property type="match status" value="1"/>
</dbReference>
<dbReference type="InterPro" id="IPR011711">
    <property type="entry name" value="GntR_C"/>
</dbReference>
<proteinExistence type="predicted"/>
<reference evidence="5 6" key="1">
    <citation type="journal article" date="2019" name="Int. J. Syst. Evol. Microbiol.">
        <title>The Global Catalogue of Microorganisms (GCM) 10K type strain sequencing project: providing services to taxonomists for standard genome sequencing and annotation.</title>
        <authorList>
            <consortium name="The Broad Institute Genomics Platform"/>
            <consortium name="The Broad Institute Genome Sequencing Center for Infectious Disease"/>
            <person name="Wu L."/>
            <person name="Ma J."/>
        </authorList>
    </citation>
    <scope>NUCLEOTIDE SEQUENCE [LARGE SCALE GENOMIC DNA]</scope>
    <source>
        <strain evidence="5 6">JCM 16009</strain>
    </source>
</reference>
<dbReference type="PROSITE" id="PS50949">
    <property type="entry name" value="HTH_GNTR"/>
    <property type="match status" value="1"/>
</dbReference>
<evidence type="ECO:0000313" key="6">
    <source>
        <dbReference type="Proteomes" id="UP001500449"/>
    </source>
</evidence>
<keyword evidence="2" id="KW-0238">DNA-binding</keyword>
<dbReference type="SUPFAM" id="SSF48008">
    <property type="entry name" value="GntR ligand-binding domain-like"/>
    <property type="match status" value="1"/>
</dbReference>